<proteinExistence type="predicted"/>
<protein>
    <submittedName>
        <fullName evidence="1">23952_t:CDS:1</fullName>
    </submittedName>
</protein>
<reference evidence="1 2" key="1">
    <citation type="submission" date="2021-06" db="EMBL/GenBank/DDBJ databases">
        <authorList>
            <person name="Kallberg Y."/>
            <person name="Tangrot J."/>
            <person name="Rosling A."/>
        </authorList>
    </citation>
    <scope>NUCLEOTIDE SEQUENCE [LARGE SCALE GENOMIC DNA]</scope>
    <source>
        <strain evidence="1 2">120-4 pot B 10/14</strain>
    </source>
</reference>
<accession>A0ABN7URP1</accession>
<comment type="caution">
    <text evidence="1">The sequence shown here is derived from an EMBL/GenBank/DDBJ whole genome shotgun (WGS) entry which is preliminary data.</text>
</comment>
<evidence type="ECO:0000313" key="2">
    <source>
        <dbReference type="Proteomes" id="UP000789901"/>
    </source>
</evidence>
<dbReference type="Proteomes" id="UP000789901">
    <property type="component" value="Unassembled WGS sequence"/>
</dbReference>
<dbReference type="EMBL" id="CAJVQB010005405">
    <property type="protein sequence ID" value="CAG8660911.1"/>
    <property type="molecule type" value="Genomic_DNA"/>
</dbReference>
<keyword evidence="2" id="KW-1185">Reference proteome</keyword>
<sequence length="44" mass="5017">NFSKQLVPENALEERQKEVAISIIKEYQDLFPSSSDELGYATEV</sequence>
<feature type="non-terminal residue" evidence="1">
    <location>
        <position position="1"/>
    </location>
</feature>
<organism evidence="1 2">
    <name type="scientific">Gigaspora margarita</name>
    <dbReference type="NCBI Taxonomy" id="4874"/>
    <lineage>
        <taxon>Eukaryota</taxon>
        <taxon>Fungi</taxon>
        <taxon>Fungi incertae sedis</taxon>
        <taxon>Mucoromycota</taxon>
        <taxon>Glomeromycotina</taxon>
        <taxon>Glomeromycetes</taxon>
        <taxon>Diversisporales</taxon>
        <taxon>Gigasporaceae</taxon>
        <taxon>Gigaspora</taxon>
    </lineage>
</organism>
<evidence type="ECO:0000313" key="1">
    <source>
        <dbReference type="EMBL" id="CAG8660911.1"/>
    </source>
</evidence>
<name>A0ABN7URP1_GIGMA</name>
<gene>
    <name evidence="1" type="ORF">GMARGA_LOCUS9877</name>
</gene>